<reference evidence="5 6" key="1">
    <citation type="submission" date="2018-03" db="EMBL/GenBank/DDBJ databases">
        <authorList>
            <person name="Fogelqvist J."/>
        </authorList>
    </citation>
    <scope>NUCLEOTIDE SEQUENCE [LARGE SCALE GENOMIC DNA]</scope>
</reference>
<feature type="signal peptide" evidence="4">
    <location>
        <begin position="1"/>
        <end position="20"/>
    </location>
</feature>
<geneLocation type="mitochondrion" evidence="5"/>
<proteinExistence type="predicted"/>
<dbReference type="AlphaFoldDB" id="A0A3P3Y9I9"/>
<dbReference type="InterPro" id="IPR003817">
    <property type="entry name" value="PS_Dcarbxylase"/>
</dbReference>
<keyword evidence="1" id="KW-0210">Decarboxylase</keyword>
<evidence type="ECO:0000256" key="1">
    <source>
        <dbReference type="ARBA" id="ARBA00022793"/>
    </source>
</evidence>
<dbReference type="Pfam" id="PF02666">
    <property type="entry name" value="PS_Dcarbxylase"/>
    <property type="match status" value="1"/>
</dbReference>
<evidence type="ECO:0000256" key="3">
    <source>
        <dbReference type="SAM" id="Phobius"/>
    </source>
</evidence>
<name>A0A3P3Y9I9_PLABS</name>
<keyword evidence="3" id="KW-0472">Membrane</keyword>
<evidence type="ECO:0000256" key="4">
    <source>
        <dbReference type="SAM" id="SignalP"/>
    </source>
</evidence>
<keyword evidence="2" id="KW-0456">Lyase</keyword>
<keyword evidence="3" id="KW-1133">Transmembrane helix</keyword>
<gene>
    <name evidence="5" type="ORF">PLBR_LOCUS4009</name>
</gene>
<dbReference type="EMBL" id="OVEO01000006">
    <property type="protein sequence ID" value="SPQ96794.1"/>
    <property type="molecule type" value="Genomic_DNA"/>
</dbReference>
<dbReference type="GO" id="GO:0004609">
    <property type="term" value="F:phosphatidylserine decarboxylase activity"/>
    <property type="evidence" value="ECO:0007669"/>
    <property type="project" value="InterPro"/>
</dbReference>
<feature type="chain" id="PRO_5018253480" description="Phosphatidylserine decarboxylase" evidence="4">
    <location>
        <begin position="21"/>
        <end position="655"/>
    </location>
</feature>
<accession>A0A3P3Y9I9</accession>
<dbReference type="Proteomes" id="UP000290189">
    <property type="component" value="Unassembled WGS sequence"/>
</dbReference>
<dbReference type="PANTHER" id="PTHR10067:SF17">
    <property type="entry name" value="PHOSPHATIDYLSERINE DECARBOXYLASE PROENZYME 2"/>
    <property type="match status" value="1"/>
</dbReference>
<organism evidence="5 6">
    <name type="scientific">Plasmodiophora brassicae</name>
    <name type="common">Clubroot disease agent</name>
    <dbReference type="NCBI Taxonomy" id="37360"/>
    <lineage>
        <taxon>Eukaryota</taxon>
        <taxon>Sar</taxon>
        <taxon>Rhizaria</taxon>
        <taxon>Endomyxa</taxon>
        <taxon>Phytomyxea</taxon>
        <taxon>Plasmodiophorida</taxon>
        <taxon>Plasmodiophoridae</taxon>
        <taxon>Plasmodiophora</taxon>
    </lineage>
</organism>
<evidence type="ECO:0000313" key="6">
    <source>
        <dbReference type="Proteomes" id="UP000290189"/>
    </source>
</evidence>
<protein>
    <recommendedName>
        <fullName evidence="7">Phosphatidylserine decarboxylase</fullName>
    </recommendedName>
</protein>
<feature type="transmembrane region" description="Helical" evidence="3">
    <location>
        <begin position="326"/>
        <end position="348"/>
    </location>
</feature>
<dbReference type="GO" id="GO:0008654">
    <property type="term" value="P:phospholipid biosynthetic process"/>
    <property type="evidence" value="ECO:0007669"/>
    <property type="project" value="InterPro"/>
</dbReference>
<dbReference type="PANTHER" id="PTHR10067">
    <property type="entry name" value="PHOSPHATIDYLSERINE DECARBOXYLASE"/>
    <property type="match status" value="1"/>
</dbReference>
<evidence type="ECO:0000313" key="5">
    <source>
        <dbReference type="EMBL" id="SPQ96794.1"/>
    </source>
</evidence>
<feature type="transmembrane region" description="Helical" evidence="3">
    <location>
        <begin position="240"/>
        <end position="256"/>
    </location>
</feature>
<evidence type="ECO:0008006" key="7">
    <source>
        <dbReference type="Google" id="ProtNLM"/>
    </source>
</evidence>
<keyword evidence="3" id="KW-0812">Transmembrane</keyword>
<keyword evidence="4" id="KW-0732">Signal</keyword>
<keyword evidence="5" id="KW-0496">Mitochondrion</keyword>
<sequence>MGLDVIVVVIVVAVVAMTDADMWSVSIGDDSTFTCARNGQPDTSQFVAAPDPQAVSTSSVPASVLSSFGIPLDSSTMSIASATGRRVFRVRHPDPGTPYVDYVALANESDTSAILVCQAVLLYGASPVRCTMSPTGAVQFLAMNVTPAVTATFSIEPTAPTAVLNAALTVAADRATTIASVLASTSAIASSNGKRRDEATAATTAMWALVLVAMVGMAGQLAVFQTWLPRLKRFQSHPQLLYAFVNVVVINIVSWLGGFSAWALVTAVLCLVNIAVAIAYAIITRRHERRNAKHGAVVPDGTSQYGRYLEYNECPRPFSKRQRKGMIASTVVVVGAGSAFLLTLFVFWRIPPYKVLSRDLAGPVDEVQPEMVARASMLAYGLRGMAARLRMNDLFVIQTDLCGTGANDVLDDAGKQAYIGDAFVRAYNVNMSEYVMPDYRAYATLNDWFARRIRPELRPIYGASNPDVLVAAADARTLVFSSAPGTRMWLKGDQVSLGQLLGPSVDLALFSDSAPVIIHRLAPGDYHRFHAPSDATIVSQVVIPGPLYSVSADAMTAEDGAIYNHRMVMLLQDAKGRMIAYVALGATCVGSIVPSVGAGAHVTKGAEIGYFQFGGSTIVVVLQSATPSAFISDLALAANQNVETLVRMGTPVAAW</sequence>
<feature type="transmembrane region" description="Helical" evidence="3">
    <location>
        <begin position="262"/>
        <end position="283"/>
    </location>
</feature>
<feature type="transmembrane region" description="Helical" evidence="3">
    <location>
        <begin position="205"/>
        <end position="228"/>
    </location>
</feature>
<evidence type="ECO:0000256" key="2">
    <source>
        <dbReference type="ARBA" id="ARBA00023239"/>
    </source>
</evidence>